<accession>A0A424YFS6</accession>
<name>A0A424YFS6_9FIRM</name>
<dbReference type="Proteomes" id="UP000285138">
    <property type="component" value="Unassembled WGS sequence"/>
</dbReference>
<evidence type="ECO:0000313" key="2">
    <source>
        <dbReference type="Proteomes" id="UP000285138"/>
    </source>
</evidence>
<comment type="caution">
    <text evidence="1">The sequence shown here is derived from an EMBL/GenBank/DDBJ whole genome shotgun (WGS) entry which is preliminary data.</text>
</comment>
<evidence type="ECO:0000313" key="1">
    <source>
        <dbReference type="EMBL" id="RQD76729.1"/>
    </source>
</evidence>
<organism evidence="1 2">
    <name type="scientific">Candidatus Syntrophonatronum acetioxidans</name>
    <dbReference type="NCBI Taxonomy" id="1795816"/>
    <lineage>
        <taxon>Bacteria</taxon>
        <taxon>Bacillati</taxon>
        <taxon>Bacillota</taxon>
        <taxon>Clostridia</taxon>
        <taxon>Eubacteriales</taxon>
        <taxon>Syntrophomonadaceae</taxon>
        <taxon>Candidatus Syntrophonatronum</taxon>
    </lineage>
</organism>
<dbReference type="AlphaFoldDB" id="A0A424YFS6"/>
<sequence length="153" mass="17517">MVSFRRGKILGTFKITDEEEYSLEFLKLLKEHGIALDPSDEGVVLWEGEGYMVRSCGTTDQKHIIEFFNEGEKKVTVILRKDFPHHPKKIEVVGTAEVGEMLGWSSKKVSVYRQRGKLPPPLSELKMGPVWNKDDIERWGLARGIIKKVINFC</sequence>
<proteinExistence type="predicted"/>
<reference evidence="1 2" key="1">
    <citation type="submission" date="2018-08" db="EMBL/GenBank/DDBJ databases">
        <title>The metabolism and importance of syntrophic acetate oxidation coupled to methane or sulfide production in haloalkaline environments.</title>
        <authorList>
            <person name="Timmers P.H.A."/>
            <person name="Vavourakis C.D."/>
            <person name="Sorokin D.Y."/>
            <person name="Sinninghe Damste J.S."/>
            <person name="Muyzer G."/>
            <person name="Stams A.J.M."/>
            <person name="Plugge C.M."/>
        </authorList>
    </citation>
    <scope>NUCLEOTIDE SEQUENCE [LARGE SCALE GENOMIC DNA]</scope>
    <source>
        <strain evidence="1">MSAO_Bac1</strain>
    </source>
</reference>
<protein>
    <submittedName>
        <fullName evidence="1">Uncharacterized protein</fullName>
    </submittedName>
</protein>
<gene>
    <name evidence="1" type="ORF">D5R97_03860</name>
</gene>
<dbReference type="EMBL" id="QZAA01000111">
    <property type="protein sequence ID" value="RQD76729.1"/>
    <property type="molecule type" value="Genomic_DNA"/>
</dbReference>